<gene>
    <name evidence="2" type="ORF">GCM10011372_07720</name>
</gene>
<evidence type="ECO:0000313" key="2">
    <source>
        <dbReference type="EMBL" id="GGJ72198.1"/>
    </source>
</evidence>
<accession>A0A917PE26</accession>
<name>A0A917PE26_9MICO</name>
<dbReference type="RefSeq" id="WP_188742135.1">
    <property type="nucleotide sequence ID" value="NZ_BAABFW010000009.1"/>
</dbReference>
<dbReference type="AlphaFoldDB" id="A0A917PE26"/>
<comment type="caution">
    <text evidence="2">The sequence shown here is derived from an EMBL/GenBank/DDBJ whole genome shotgun (WGS) entry which is preliminary data.</text>
</comment>
<reference evidence="2" key="1">
    <citation type="journal article" date="2014" name="Int. J. Syst. Evol. Microbiol.">
        <title>Complete genome sequence of Corynebacterium casei LMG S-19264T (=DSM 44701T), isolated from a smear-ripened cheese.</title>
        <authorList>
            <consortium name="US DOE Joint Genome Institute (JGI-PGF)"/>
            <person name="Walter F."/>
            <person name="Albersmeier A."/>
            <person name="Kalinowski J."/>
            <person name="Ruckert C."/>
        </authorList>
    </citation>
    <scope>NUCLEOTIDE SEQUENCE</scope>
    <source>
        <strain evidence="2">CGMCC 1.8984</strain>
    </source>
</reference>
<sequence length="448" mass="48294">MAGFWGKRKRDDHELQAQDADLAKRAGTALVAADERIRVTADELVFAQAELGSDATAELSVALATVRQHLGEAFRLNQLNHDEIPDTAEELRSRNGRIVQLCDWAEDVLDERTSALAEKIARARRAPEIIAGVRADAARLRVRIPHAHDTVERLAARYAREALAQVESNPAEAEQLLGFAEHSAGVAERRREAGQREQANLALEASTESVRRASKLLDAVETFEVEALRAESTLAAIVEDSRDDVAVALREPHSPAVTAAIADLQAALAVLPPAGVNTDPFTQLDRLREANAGLDAAIAAARERAARPIPPLEHVRHAIDDADRQLAVARDVIAGHRGWIGADARTRLAESERIRLDLDRYLGMSAAAVTVIDEDHREQAMAMARRAAYLAGEALQLAQRDINASRPQDPGQWGGQGWGGGRRGGGSDVMGGILGGLVIGSILDGIFD</sequence>
<dbReference type="Proteomes" id="UP000636956">
    <property type="component" value="Unassembled WGS sequence"/>
</dbReference>
<protein>
    <recommendedName>
        <fullName evidence="4">TPM domain-containing protein</fullName>
    </recommendedName>
</protein>
<evidence type="ECO:0008006" key="4">
    <source>
        <dbReference type="Google" id="ProtNLM"/>
    </source>
</evidence>
<organism evidence="2 3">
    <name type="scientific">Agromyces bauzanensis</name>
    <dbReference type="NCBI Taxonomy" id="1308924"/>
    <lineage>
        <taxon>Bacteria</taxon>
        <taxon>Bacillati</taxon>
        <taxon>Actinomycetota</taxon>
        <taxon>Actinomycetes</taxon>
        <taxon>Micrococcales</taxon>
        <taxon>Microbacteriaceae</taxon>
        <taxon>Agromyces</taxon>
    </lineage>
</organism>
<feature type="region of interest" description="Disordered" evidence="1">
    <location>
        <begin position="403"/>
        <end position="422"/>
    </location>
</feature>
<reference evidence="2" key="2">
    <citation type="submission" date="2020-09" db="EMBL/GenBank/DDBJ databases">
        <authorList>
            <person name="Sun Q."/>
            <person name="Zhou Y."/>
        </authorList>
    </citation>
    <scope>NUCLEOTIDE SEQUENCE</scope>
    <source>
        <strain evidence="2">CGMCC 1.8984</strain>
    </source>
</reference>
<feature type="compositionally biased region" description="Gly residues" evidence="1">
    <location>
        <begin position="412"/>
        <end position="422"/>
    </location>
</feature>
<evidence type="ECO:0000256" key="1">
    <source>
        <dbReference type="SAM" id="MobiDB-lite"/>
    </source>
</evidence>
<evidence type="ECO:0000313" key="3">
    <source>
        <dbReference type="Proteomes" id="UP000636956"/>
    </source>
</evidence>
<dbReference type="EMBL" id="BMMD01000003">
    <property type="protein sequence ID" value="GGJ72198.1"/>
    <property type="molecule type" value="Genomic_DNA"/>
</dbReference>
<proteinExistence type="predicted"/>
<keyword evidence="3" id="KW-1185">Reference proteome</keyword>